<dbReference type="PRINTS" id="PR00035">
    <property type="entry name" value="HTHGNTR"/>
</dbReference>
<dbReference type="PANTHER" id="PTHR46577">
    <property type="entry name" value="HTH-TYPE TRANSCRIPTIONAL REGULATORY PROTEIN GABR"/>
    <property type="match status" value="1"/>
</dbReference>
<dbReference type="PANTHER" id="PTHR46577:SF1">
    <property type="entry name" value="HTH-TYPE TRANSCRIPTIONAL REGULATORY PROTEIN GABR"/>
    <property type="match status" value="1"/>
</dbReference>
<keyword evidence="7" id="KW-0808">Transferase</keyword>
<sequence>MSWADIYPWERPGSGPGQGVVRGVYAQVRAAILGGALPPASRLPSTRDLAARLGVARASVVEAYEQLAAEGYLLSRRGAGAFVSADLSGLADLAPSPVPPALDRPEIPPPARAFAATAGFTTLPGERPFNTGRTLLDPRAAAAWGRSTRRALRHLGPEHFGYSDPQGDVALRAAIADYLRAARGVVCEPGQVIVTTGAQHAVDIAARVLLTPGLPVWIEDPHYPSTLHAVTQAKAQIHSIPVDRLGLSVAAGVAAAPDARVAFVTPSHQYPLGVTLSMARRLDLLAWARSAGAWIVEDDYASEFRYGGPPLASLQGLDGGERVIYVGTLNKALFPGLRLGYLVAPKALAGAMATARQIMDRQPSTLTQAILLDFMAGGQFAAHIRRRRLAYRAQRDALAAALETRLGDLVEVDVPDQGMHLIAYLKDGADDLAAEAKVLAAGITARAISRLYRTAPPRSGLMLGFSGFPVSAMKPGVAALERALRAP</sequence>
<keyword evidence="8" id="KW-1185">Reference proteome</keyword>
<name>A0ABU0IQR8_9CAUL</name>
<dbReference type="PROSITE" id="PS50949">
    <property type="entry name" value="HTH_GNTR"/>
    <property type="match status" value="1"/>
</dbReference>
<proteinExistence type="inferred from homology"/>
<evidence type="ECO:0000313" key="7">
    <source>
        <dbReference type="EMBL" id="MDQ0464367.1"/>
    </source>
</evidence>
<reference evidence="7 8" key="1">
    <citation type="submission" date="2023-07" db="EMBL/GenBank/DDBJ databases">
        <title>Genomic Encyclopedia of Type Strains, Phase IV (KMG-IV): sequencing the most valuable type-strain genomes for metagenomic binning, comparative biology and taxonomic classification.</title>
        <authorList>
            <person name="Goeker M."/>
        </authorList>
    </citation>
    <scope>NUCLEOTIDE SEQUENCE [LARGE SCALE GENOMIC DNA]</scope>
    <source>
        <strain evidence="7 8">DSM 18695</strain>
    </source>
</reference>
<dbReference type="InterPro" id="IPR015421">
    <property type="entry name" value="PyrdxlP-dep_Trfase_major"/>
</dbReference>
<dbReference type="InterPro" id="IPR036390">
    <property type="entry name" value="WH_DNA-bd_sf"/>
</dbReference>
<dbReference type="SUPFAM" id="SSF46785">
    <property type="entry name" value="Winged helix' DNA-binding domain"/>
    <property type="match status" value="1"/>
</dbReference>
<keyword evidence="3" id="KW-0805">Transcription regulation</keyword>
<evidence type="ECO:0000256" key="1">
    <source>
        <dbReference type="ARBA" id="ARBA00005384"/>
    </source>
</evidence>
<evidence type="ECO:0000256" key="5">
    <source>
        <dbReference type="ARBA" id="ARBA00023163"/>
    </source>
</evidence>
<evidence type="ECO:0000256" key="3">
    <source>
        <dbReference type="ARBA" id="ARBA00023015"/>
    </source>
</evidence>
<comment type="similarity">
    <text evidence="1">In the C-terminal section; belongs to the class-I pyridoxal-phosphate-dependent aminotransferase family.</text>
</comment>
<dbReference type="Proteomes" id="UP001228905">
    <property type="component" value="Unassembled WGS sequence"/>
</dbReference>
<gene>
    <name evidence="7" type="ORF">QO010_002148</name>
</gene>
<feature type="domain" description="HTH gntR-type" evidence="6">
    <location>
        <begin position="18"/>
        <end position="86"/>
    </location>
</feature>
<dbReference type="RefSeq" id="WP_307348982.1">
    <property type="nucleotide sequence ID" value="NZ_JAUSVS010000003.1"/>
</dbReference>
<dbReference type="Pfam" id="PF00392">
    <property type="entry name" value="GntR"/>
    <property type="match status" value="1"/>
</dbReference>
<keyword evidence="4" id="KW-0238">DNA-binding</keyword>
<evidence type="ECO:0000256" key="4">
    <source>
        <dbReference type="ARBA" id="ARBA00023125"/>
    </source>
</evidence>
<keyword evidence="2" id="KW-0663">Pyridoxal phosphate</keyword>
<evidence type="ECO:0000259" key="6">
    <source>
        <dbReference type="PROSITE" id="PS50949"/>
    </source>
</evidence>
<dbReference type="InterPro" id="IPR015424">
    <property type="entry name" value="PyrdxlP-dep_Trfase"/>
</dbReference>
<keyword evidence="7" id="KW-0032">Aminotransferase</keyword>
<evidence type="ECO:0000256" key="2">
    <source>
        <dbReference type="ARBA" id="ARBA00022898"/>
    </source>
</evidence>
<dbReference type="CDD" id="cd07377">
    <property type="entry name" value="WHTH_GntR"/>
    <property type="match status" value="1"/>
</dbReference>
<dbReference type="SUPFAM" id="SSF53383">
    <property type="entry name" value="PLP-dependent transferases"/>
    <property type="match status" value="1"/>
</dbReference>
<dbReference type="Gene3D" id="1.10.10.10">
    <property type="entry name" value="Winged helix-like DNA-binding domain superfamily/Winged helix DNA-binding domain"/>
    <property type="match status" value="1"/>
</dbReference>
<accession>A0ABU0IQR8</accession>
<dbReference type="InterPro" id="IPR051446">
    <property type="entry name" value="HTH_trans_reg/aminotransferase"/>
</dbReference>
<protein>
    <submittedName>
        <fullName evidence="7">GntR family transcriptional regulator/MocR family aminotransferase</fullName>
    </submittedName>
</protein>
<dbReference type="InterPro" id="IPR000524">
    <property type="entry name" value="Tscrpt_reg_HTH_GntR"/>
</dbReference>
<dbReference type="InterPro" id="IPR004839">
    <property type="entry name" value="Aminotransferase_I/II_large"/>
</dbReference>
<evidence type="ECO:0000313" key="8">
    <source>
        <dbReference type="Proteomes" id="UP001228905"/>
    </source>
</evidence>
<dbReference type="GO" id="GO:0008483">
    <property type="term" value="F:transaminase activity"/>
    <property type="evidence" value="ECO:0007669"/>
    <property type="project" value="UniProtKB-KW"/>
</dbReference>
<dbReference type="CDD" id="cd00609">
    <property type="entry name" value="AAT_like"/>
    <property type="match status" value="1"/>
</dbReference>
<keyword evidence="5" id="KW-0804">Transcription</keyword>
<dbReference type="Pfam" id="PF00155">
    <property type="entry name" value="Aminotran_1_2"/>
    <property type="match status" value="1"/>
</dbReference>
<organism evidence="7 8">
    <name type="scientific">Caulobacter ginsengisoli</name>
    <dbReference type="NCBI Taxonomy" id="400775"/>
    <lineage>
        <taxon>Bacteria</taxon>
        <taxon>Pseudomonadati</taxon>
        <taxon>Pseudomonadota</taxon>
        <taxon>Alphaproteobacteria</taxon>
        <taxon>Caulobacterales</taxon>
        <taxon>Caulobacteraceae</taxon>
        <taxon>Caulobacter</taxon>
    </lineage>
</organism>
<dbReference type="Gene3D" id="3.40.640.10">
    <property type="entry name" value="Type I PLP-dependent aspartate aminotransferase-like (Major domain)"/>
    <property type="match status" value="1"/>
</dbReference>
<dbReference type="SMART" id="SM00345">
    <property type="entry name" value="HTH_GNTR"/>
    <property type="match status" value="1"/>
</dbReference>
<dbReference type="InterPro" id="IPR036388">
    <property type="entry name" value="WH-like_DNA-bd_sf"/>
</dbReference>
<dbReference type="EMBL" id="JAUSVS010000003">
    <property type="protein sequence ID" value="MDQ0464367.1"/>
    <property type="molecule type" value="Genomic_DNA"/>
</dbReference>
<comment type="caution">
    <text evidence="7">The sequence shown here is derived from an EMBL/GenBank/DDBJ whole genome shotgun (WGS) entry which is preliminary data.</text>
</comment>